<evidence type="ECO:0000256" key="3">
    <source>
        <dbReference type="ARBA" id="ARBA00023157"/>
    </source>
</evidence>
<dbReference type="GO" id="GO:0004867">
    <property type="term" value="F:serine-type endopeptidase inhibitor activity"/>
    <property type="evidence" value="ECO:0007669"/>
    <property type="project" value="UniProtKB-KW"/>
</dbReference>
<feature type="domain" description="BPTI/Kunitz inhibitor" evidence="4">
    <location>
        <begin position="81"/>
        <end position="133"/>
    </location>
</feature>
<reference evidence="5" key="1">
    <citation type="submission" date="2021-02" db="EMBL/GenBank/DDBJ databases">
        <authorList>
            <person name="Bekaert M."/>
        </authorList>
    </citation>
    <scope>NUCLEOTIDE SEQUENCE</scope>
    <source>
        <strain evidence="5">IoA-00</strain>
    </source>
</reference>
<dbReference type="FunFam" id="4.10.410.10:FF:000020">
    <property type="entry name" value="Collagen, type VI, alpha 3"/>
    <property type="match status" value="1"/>
</dbReference>
<dbReference type="InterPro" id="IPR036880">
    <property type="entry name" value="Kunitz_BPTI_sf"/>
</dbReference>
<accession>A0A7R8H0U0</accession>
<dbReference type="InterPro" id="IPR020901">
    <property type="entry name" value="Prtase_inh_Kunz-CS"/>
</dbReference>
<dbReference type="OrthoDB" id="4473401at2759"/>
<keyword evidence="1" id="KW-0646">Protease inhibitor</keyword>
<dbReference type="PRINTS" id="PR00759">
    <property type="entry name" value="BASICPTASE"/>
</dbReference>
<dbReference type="SUPFAM" id="SSF57362">
    <property type="entry name" value="BPTI-like"/>
    <property type="match status" value="3"/>
</dbReference>
<dbReference type="EMBL" id="HG994589">
    <property type="protein sequence ID" value="CAF2795778.1"/>
    <property type="molecule type" value="Genomic_DNA"/>
</dbReference>
<dbReference type="InterPro" id="IPR050098">
    <property type="entry name" value="TFPI/VKTCI-like"/>
</dbReference>
<dbReference type="PROSITE" id="PS50279">
    <property type="entry name" value="BPTI_KUNITZ_2"/>
    <property type="match status" value="2"/>
</dbReference>
<keyword evidence="6" id="KW-1185">Reference proteome</keyword>
<proteinExistence type="predicted"/>
<dbReference type="GO" id="GO:0005615">
    <property type="term" value="C:extracellular space"/>
    <property type="evidence" value="ECO:0007669"/>
    <property type="project" value="TreeGrafter"/>
</dbReference>
<dbReference type="PANTHER" id="PTHR10083:SF374">
    <property type="entry name" value="BPTI_KUNITZ INHIBITOR DOMAIN-CONTAINING PROTEIN"/>
    <property type="match status" value="1"/>
</dbReference>
<dbReference type="SMART" id="SM00131">
    <property type="entry name" value="KU"/>
    <property type="match status" value="3"/>
</dbReference>
<name>A0A7R8H0U0_LEPSM</name>
<dbReference type="AlphaFoldDB" id="A0A7R8H0U0"/>
<keyword evidence="3" id="KW-1015">Disulfide bond</keyword>
<evidence type="ECO:0000256" key="2">
    <source>
        <dbReference type="ARBA" id="ARBA00022900"/>
    </source>
</evidence>
<evidence type="ECO:0000313" key="5">
    <source>
        <dbReference type="EMBL" id="CAF2795778.1"/>
    </source>
</evidence>
<dbReference type="CDD" id="cd00109">
    <property type="entry name" value="Kunitz-type"/>
    <property type="match status" value="3"/>
</dbReference>
<dbReference type="PROSITE" id="PS00280">
    <property type="entry name" value="BPTI_KUNITZ_1"/>
    <property type="match status" value="1"/>
</dbReference>
<sequence>MNKLYSLSMRFCALLQILLCFNVVTARPGNKCSQPKETGPCRCRGNDNNFKSLADCQKECHSSSYNPSSSELNPSVKSEHCKSDPIAGQMFCAGYFDKFTFNYDTLTCEPYVYGGCGATANLYDTLQECMSSCVHGSAPTGGAPMESRQGKEAIKLPHWKEEEDICDLPPVHRGPITCEAYIEKWTYDKKSGKCVQFIYGGCFGTKNNFASKADCENTCPKT</sequence>
<organism evidence="5 6">
    <name type="scientific">Lepeophtheirus salmonis</name>
    <name type="common">Salmon louse</name>
    <name type="synonym">Caligus salmonis</name>
    <dbReference type="NCBI Taxonomy" id="72036"/>
    <lineage>
        <taxon>Eukaryota</taxon>
        <taxon>Metazoa</taxon>
        <taxon>Ecdysozoa</taxon>
        <taxon>Arthropoda</taxon>
        <taxon>Crustacea</taxon>
        <taxon>Multicrustacea</taxon>
        <taxon>Hexanauplia</taxon>
        <taxon>Copepoda</taxon>
        <taxon>Siphonostomatoida</taxon>
        <taxon>Caligidae</taxon>
        <taxon>Lepeophtheirus</taxon>
    </lineage>
</organism>
<keyword evidence="2" id="KW-0722">Serine protease inhibitor</keyword>
<dbReference type="InterPro" id="IPR002223">
    <property type="entry name" value="Kunitz_BPTI"/>
</dbReference>
<feature type="domain" description="BPTI/Kunitz inhibitor" evidence="4">
    <location>
        <begin position="166"/>
        <end position="219"/>
    </location>
</feature>
<gene>
    <name evidence="5" type="ORF">LSAA_2522</name>
</gene>
<protein>
    <submittedName>
        <fullName evidence="5">(salmon louse) hypothetical protein</fullName>
    </submittedName>
</protein>
<dbReference type="Proteomes" id="UP000675881">
    <property type="component" value="Chromosome 10"/>
</dbReference>
<dbReference type="PANTHER" id="PTHR10083">
    <property type="entry name" value="KUNITZ-TYPE PROTEASE INHIBITOR-RELATED"/>
    <property type="match status" value="1"/>
</dbReference>
<evidence type="ECO:0000313" key="6">
    <source>
        <dbReference type="Proteomes" id="UP000675881"/>
    </source>
</evidence>
<dbReference type="Gene3D" id="4.10.410.10">
    <property type="entry name" value="Pancreatic trypsin inhibitor Kunitz domain"/>
    <property type="match status" value="2"/>
</dbReference>
<evidence type="ECO:0000259" key="4">
    <source>
        <dbReference type="PROSITE" id="PS50279"/>
    </source>
</evidence>
<dbReference type="Pfam" id="PF00014">
    <property type="entry name" value="Kunitz_BPTI"/>
    <property type="match status" value="2"/>
</dbReference>
<evidence type="ECO:0000256" key="1">
    <source>
        <dbReference type="ARBA" id="ARBA00022690"/>
    </source>
</evidence>